<feature type="transmembrane region" description="Helical" evidence="6">
    <location>
        <begin position="142"/>
        <end position="160"/>
    </location>
</feature>
<evidence type="ECO:0000313" key="8">
    <source>
        <dbReference type="EMBL" id="SBT14076.1"/>
    </source>
</evidence>
<proteinExistence type="inferred from homology"/>
<feature type="transmembrane region" description="Helical" evidence="6">
    <location>
        <begin position="233"/>
        <end position="252"/>
    </location>
</feature>
<dbReference type="InterPro" id="IPR050638">
    <property type="entry name" value="AA-Vitamin_Transporters"/>
</dbReference>
<feature type="transmembrane region" description="Helical" evidence="6">
    <location>
        <begin position="203"/>
        <end position="221"/>
    </location>
</feature>
<evidence type="ECO:0000256" key="2">
    <source>
        <dbReference type="ARBA" id="ARBA00007362"/>
    </source>
</evidence>
<dbReference type="Pfam" id="PF00892">
    <property type="entry name" value="EamA"/>
    <property type="match status" value="2"/>
</dbReference>
<evidence type="ECO:0000256" key="4">
    <source>
        <dbReference type="ARBA" id="ARBA00022989"/>
    </source>
</evidence>
<feature type="transmembrane region" description="Helical" evidence="6">
    <location>
        <begin position="113"/>
        <end position="130"/>
    </location>
</feature>
<evidence type="ECO:0000256" key="3">
    <source>
        <dbReference type="ARBA" id="ARBA00022692"/>
    </source>
</evidence>
<feature type="transmembrane region" description="Helical" evidence="6">
    <location>
        <begin position="89"/>
        <end position="106"/>
    </location>
</feature>
<feature type="domain" description="EamA" evidence="7">
    <location>
        <begin position="6"/>
        <end position="130"/>
    </location>
</feature>
<dbReference type="AlphaFoldDB" id="A0A1C3JFY7"/>
<evidence type="ECO:0000259" key="7">
    <source>
        <dbReference type="Pfam" id="PF00892"/>
    </source>
</evidence>
<dbReference type="RefSeq" id="WP_065676810.1">
    <property type="nucleotide sequence ID" value="NZ_AP025464.1"/>
</dbReference>
<dbReference type="InterPro" id="IPR000620">
    <property type="entry name" value="EamA_dom"/>
</dbReference>
<reference evidence="9" key="1">
    <citation type="submission" date="2016-06" db="EMBL/GenBank/DDBJ databases">
        <authorList>
            <person name="Rodrigo-Torres L."/>
            <person name="Arahal D.R."/>
        </authorList>
    </citation>
    <scope>NUCLEOTIDE SEQUENCE [LARGE SCALE GENOMIC DNA]</scope>
    <source>
        <strain evidence="9">CECT 7224</strain>
    </source>
</reference>
<evidence type="ECO:0000313" key="9">
    <source>
        <dbReference type="Proteomes" id="UP000092819"/>
    </source>
</evidence>
<organism evidence="8 9">
    <name type="scientific">Vibrio celticus</name>
    <dbReference type="NCBI Taxonomy" id="446372"/>
    <lineage>
        <taxon>Bacteria</taxon>
        <taxon>Pseudomonadati</taxon>
        <taxon>Pseudomonadota</taxon>
        <taxon>Gammaproteobacteria</taxon>
        <taxon>Vibrionales</taxon>
        <taxon>Vibrionaceae</taxon>
        <taxon>Vibrio</taxon>
    </lineage>
</organism>
<dbReference type="PANTHER" id="PTHR32322">
    <property type="entry name" value="INNER MEMBRANE TRANSPORTER"/>
    <property type="match status" value="1"/>
</dbReference>
<evidence type="ECO:0000256" key="5">
    <source>
        <dbReference type="ARBA" id="ARBA00023136"/>
    </source>
</evidence>
<keyword evidence="4 6" id="KW-1133">Transmembrane helix</keyword>
<keyword evidence="5 6" id="KW-0472">Membrane</keyword>
<evidence type="ECO:0000256" key="1">
    <source>
        <dbReference type="ARBA" id="ARBA00004141"/>
    </source>
</evidence>
<dbReference type="EMBL" id="FLQZ01000059">
    <property type="protein sequence ID" value="SBT14076.1"/>
    <property type="molecule type" value="Genomic_DNA"/>
</dbReference>
<dbReference type="Proteomes" id="UP000092819">
    <property type="component" value="Unassembled WGS sequence"/>
</dbReference>
<feature type="domain" description="EamA" evidence="7">
    <location>
        <begin position="143"/>
        <end position="274"/>
    </location>
</feature>
<accession>A0A1C3JFY7</accession>
<dbReference type="PANTHER" id="PTHR32322:SF2">
    <property type="entry name" value="EAMA DOMAIN-CONTAINING PROTEIN"/>
    <property type="match status" value="1"/>
</dbReference>
<sequence length="292" mass="32437">MMKRYLGLFAALLTIVMWSSLAALTLSVNHLPPLCTVGIVLIIASIPGLKHYRTWRLPIKDWLKAIIGMFGYHYLLFDAFSRAPAIEVNMIQYLWPLFIVLGTPLFGGQKLNVGHVLGAGLSFVAILMVMNNQQSKISSEHWLGYLEALCAALLWAHYTLTNCHNDRMSSSAVAAICLMSGLLSLGVFVMTMDQIPPIQLSDWVSLLLLGLGPMGLSFYSWDYAMRHGDPRFIGSLTYLTPLLSMMLLAVAFNSVTLSSLHLIALLTIILGASLGKLWPKFMDRNRTLYDVN</sequence>
<dbReference type="GO" id="GO:0016020">
    <property type="term" value="C:membrane"/>
    <property type="evidence" value="ECO:0007669"/>
    <property type="project" value="UniProtKB-SubCell"/>
</dbReference>
<feature type="transmembrane region" description="Helical" evidence="6">
    <location>
        <begin position="32"/>
        <end position="49"/>
    </location>
</feature>
<comment type="similarity">
    <text evidence="2">Belongs to the EamA transporter family.</text>
</comment>
<keyword evidence="9" id="KW-1185">Reference proteome</keyword>
<protein>
    <submittedName>
        <fullName evidence="8">Aromatic amino acid exporter YddG</fullName>
    </submittedName>
</protein>
<feature type="transmembrane region" description="Helical" evidence="6">
    <location>
        <begin position="172"/>
        <end position="191"/>
    </location>
</feature>
<keyword evidence="3 6" id="KW-0812">Transmembrane</keyword>
<gene>
    <name evidence="8" type="primary">yddG_1</name>
    <name evidence="8" type="ORF">VCE7224_02838</name>
</gene>
<evidence type="ECO:0000256" key="6">
    <source>
        <dbReference type="SAM" id="Phobius"/>
    </source>
</evidence>
<comment type="subcellular location">
    <subcellularLocation>
        <location evidence="1">Membrane</location>
        <topology evidence="1">Multi-pass membrane protein</topology>
    </subcellularLocation>
</comment>
<name>A0A1C3JFY7_9VIBR</name>
<dbReference type="InterPro" id="IPR037185">
    <property type="entry name" value="EmrE-like"/>
</dbReference>
<feature type="transmembrane region" description="Helical" evidence="6">
    <location>
        <begin position="61"/>
        <end position="77"/>
    </location>
</feature>
<feature type="transmembrane region" description="Helical" evidence="6">
    <location>
        <begin position="258"/>
        <end position="278"/>
    </location>
</feature>
<dbReference type="SUPFAM" id="SSF103481">
    <property type="entry name" value="Multidrug resistance efflux transporter EmrE"/>
    <property type="match status" value="2"/>
</dbReference>